<name>A0A433WGY4_9BACT</name>
<protein>
    <submittedName>
        <fullName evidence="5">Redoxin domain-containing protein</fullName>
    </submittedName>
</protein>
<keyword evidence="3" id="KW-1015">Disulfide bond</keyword>
<dbReference type="GO" id="GO:0016209">
    <property type="term" value="F:antioxidant activity"/>
    <property type="evidence" value="ECO:0007669"/>
    <property type="project" value="InterPro"/>
</dbReference>
<dbReference type="GO" id="GO:0017004">
    <property type="term" value="P:cytochrome complex assembly"/>
    <property type="evidence" value="ECO:0007669"/>
    <property type="project" value="UniProtKB-KW"/>
</dbReference>
<dbReference type="Gene3D" id="3.40.30.10">
    <property type="entry name" value="Glutaredoxin"/>
    <property type="match status" value="1"/>
</dbReference>
<sequence>MKKTVFVCLALSATSQLFAQKTGITITGKAPAVLNGQLIYLLPAKGGHASDSARIEKGSFKMNAAWTDTAAALLTVHFKNENEFVSGRRELVLAPGDKVKFTVKETASANLLDDSKVSGSVFTRQQDEFKAITRQVDKSIDSIRNIFMQKMREGGNDTTGLYARSMVMNEWFKQRDGMLNDFIAAHPDYYYSLMLLRDKIGKRVVDVAAMQARFDKLAPGLRSSNLGLAATAILKASATVAVGQMSMDFAATAPDGKIIKLSDLRGKYVLLDFWASWCGPCRAENPHVVKAYNRFKDKNFDILGVSLDREGDHDKWTAAIEKDGLTWHHVSELKWWKGEISKKYLITAIPQNFLLDPSGRIIAVNLRGEALEKELEKVLQ</sequence>
<reference evidence="5" key="1">
    <citation type="submission" date="2020-05" db="EMBL/GenBank/DDBJ databases">
        <title>Chitinophaga laudate sp. nov., isolated from a tropical peat swamp.</title>
        <authorList>
            <person name="Goh C.B.S."/>
            <person name="Lee M.S."/>
            <person name="Parimannan S."/>
            <person name="Pasbakhsh P."/>
            <person name="Yule C.M."/>
            <person name="Rajandas H."/>
            <person name="Loke S."/>
            <person name="Croft L."/>
            <person name="Tan J.B.L."/>
        </authorList>
    </citation>
    <scope>NUCLEOTIDE SEQUENCE</scope>
    <source>
        <strain evidence="5">Mgbs1</strain>
    </source>
</reference>
<dbReference type="PROSITE" id="PS00194">
    <property type="entry name" value="THIOREDOXIN_1"/>
    <property type="match status" value="1"/>
</dbReference>
<evidence type="ECO:0000313" key="6">
    <source>
        <dbReference type="Proteomes" id="UP000281028"/>
    </source>
</evidence>
<evidence type="ECO:0000256" key="1">
    <source>
        <dbReference type="ARBA" id="ARBA00004196"/>
    </source>
</evidence>
<comment type="subcellular location">
    <subcellularLocation>
        <location evidence="1">Cell envelope</location>
    </subcellularLocation>
</comment>
<dbReference type="InterPro" id="IPR050553">
    <property type="entry name" value="Thioredoxin_ResA/DsbE_sf"/>
</dbReference>
<dbReference type="PANTHER" id="PTHR42852:SF6">
    <property type="entry name" value="THIOL:DISULFIDE INTERCHANGE PROTEIN DSBE"/>
    <property type="match status" value="1"/>
</dbReference>
<dbReference type="CDD" id="cd02966">
    <property type="entry name" value="TlpA_like_family"/>
    <property type="match status" value="1"/>
</dbReference>
<evidence type="ECO:0000256" key="4">
    <source>
        <dbReference type="ARBA" id="ARBA00023284"/>
    </source>
</evidence>
<dbReference type="InterPro" id="IPR036249">
    <property type="entry name" value="Thioredoxin-like_sf"/>
</dbReference>
<dbReference type="InterPro" id="IPR000866">
    <property type="entry name" value="AhpC/TSA"/>
</dbReference>
<organism evidence="5 6">
    <name type="scientific">Chitinophaga solisilvae</name>
    <dbReference type="NCBI Taxonomy" id="1233460"/>
    <lineage>
        <taxon>Bacteria</taxon>
        <taxon>Pseudomonadati</taxon>
        <taxon>Bacteroidota</taxon>
        <taxon>Chitinophagia</taxon>
        <taxon>Chitinophagales</taxon>
        <taxon>Chitinophagaceae</taxon>
        <taxon>Chitinophaga</taxon>
    </lineage>
</organism>
<keyword evidence="2" id="KW-0201">Cytochrome c-type biogenesis</keyword>
<dbReference type="PROSITE" id="PS51352">
    <property type="entry name" value="THIOREDOXIN_2"/>
    <property type="match status" value="1"/>
</dbReference>
<evidence type="ECO:0000256" key="2">
    <source>
        <dbReference type="ARBA" id="ARBA00022748"/>
    </source>
</evidence>
<dbReference type="GO" id="GO:0030313">
    <property type="term" value="C:cell envelope"/>
    <property type="evidence" value="ECO:0007669"/>
    <property type="project" value="UniProtKB-SubCell"/>
</dbReference>
<dbReference type="Proteomes" id="UP000281028">
    <property type="component" value="Unassembled WGS sequence"/>
</dbReference>
<proteinExistence type="predicted"/>
<dbReference type="Pfam" id="PF00578">
    <property type="entry name" value="AhpC-TSA"/>
    <property type="match status" value="1"/>
</dbReference>
<dbReference type="PANTHER" id="PTHR42852">
    <property type="entry name" value="THIOL:DISULFIDE INTERCHANGE PROTEIN DSBE"/>
    <property type="match status" value="1"/>
</dbReference>
<gene>
    <name evidence="5" type="ORF">ECE50_028000</name>
</gene>
<dbReference type="InterPro" id="IPR013766">
    <property type="entry name" value="Thioredoxin_domain"/>
</dbReference>
<dbReference type="SUPFAM" id="SSF52833">
    <property type="entry name" value="Thioredoxin-like"/>
    <property type="match status" value="1"/>
</dbReference>
<keyword evidence="6" id="KW-1185">Reference proteome</keyword>
<dbReference type="AlphaFoldDB" id="A0A433WGY4"/>
<accession>A0A433WGY4</accession>
<dbReference type="EMBL" id="RIAR02000001">
    <property type="protein sequence ID" value="NSL90698.1"/>
    <property type="molecule type" value="Genomic_DNA"/>
</dbReference>
<dbReference type="OrthoDB" id="1069091at2"/>
<comment type="caution">
    <text evidence="5">The sequence shown here is derived from an EMBL/GenBank/DDBJ whole genome shotgun (WGS) entry which is preliminary data.</text>
</comment>
<keyword evidence="4" id="KW-0676">Redox-active center</keyword>
<evidence type="ECO:0000256" key="3">
    <source>
        <dbReference type="ARBA" id="ARBA00023157"/>
    </source>
</evidence>
<dbReference type="InterPro" id="IPR017937">
    <property type="entry name" value="Thioredoxin_CS"/>
</dbReference>
<dbReference type="GO" id="GO:0016491">
    <property type="term" value="F:oxidoreductase activity"/>
    <property type="evidence" value="ECO:0007669"/>
    <property type="project" value="InterPro"/>
</dbReference>
<evidence type="ECO:0000313" key="5">
    <source>
        <dbReference type="EMBL" id="NSL90698.1"/>
    </source>
</evidence>